<comment type="catalytic activity">
    <reaction evidence="16">
        <text>1-(9Z-octadecenoyl)-sn-glycero-3-phosphate + (9Z,12Z)-octadecadienoyl-CoA = 1-(9Z)-octadecenoyl-2-(9Z,12Z)-octadecadienoyl-sn-glycero-3-phosphate + CoA</text>
        <dbReference type="Rhea" id="RHEA:37159"/>
        <dbReference type="ChEBI" id="CHEBI:57287"/>
        <dbReference type="ChEBI" id="CHEBI:57383"/>
        <dbReference type="ChEBI" id="CHEBI:74544"/>
        <dbReference type="ChEBI" id="CHEBI:74563"/>
    </reaction>
    <physiologicalReaction direction="left-to-right" evidence="16">
        <dbReference type="Rhea" id="RHEA:37160"/>
    </physiologicalReaction>
</comment>
<evidence type="ECO:0000256" key="18">
    <source>
        <dbReference type="ARBA" id="ARBA00049561"/>
    </source>
</evidence>
<dbReference type="NCBIfam" id="TIGR00530">
    <property type="entry name" value="AGP_acyltrn"/>
    <property type="match status" value="1"/>
</dbReference>
<evidence type="ECO:0000256" key="16">
    <source>
        <dbReference type="ARBA" id="ARBA00049345"/>
    </source>
</evidence>
<evidence type="ECO:0000256" key="7">
    <source>
        <dbReference type="ARBA" id="ARBA00008655"/>
    </source>
</evidence>
<comment type="domain">
    <text evidence="19">The HXXXXD motif is essential for acyltransferase activity and may constitute the binding site for the phosphate moiety of the glycerol-3-phosphate.</text>
</comment>
<keyword evidence="21" id="KW-1133">Transmembrane helix</keyword>
<dbReference type="GO" id="GO:0003841">
    <property type="term" value="F:1-acylglycerol-3-phosphate O-acyltransferase activity"/>
    <property type="evidence" value="ECO:0007669"/>
    <property type="project" value="UniProtKB-UniRule"/>
</dbReference>
<reference evidence="23" key="1">
    <citation type="journal article" date="2022" name="bioRxiv">
        <title>Sequencing and chromosome-scale assembly of the giantPleurodeles waltlgenome.</title>
        <authorList>
            <person name="Brown T."/>
            <person name="Elewa A."/>
            <person name="Iarovenko S."/>
            <person name="Subramanian E."/>
            <person name="Araus A.J."/>
            <person name="Petzold A."/>
            <person name="Susuki M."/>
            <person name="Suzuki K.-i.T."/>
            <person name="Hayashi T."/>
            <person name="Toyoda A."/>
            <person name="Oliveira C."/>
            <person name="Osipova E."/>
            <person name="Leigh N.D."/>
            <person name="Simon A."/>
            <person name="Yun M.H."/>
        </authorList>
    </citation>
    <scope>NUCLEOTIDE SEQUENCE</scope>
    <source>
        <strain evidence="23">20211129_DDA</strain>
        <tissue evidence="23">Liver</tissue>
    </source>
</reference>
<comment type="catalytic activity">
    <reaction evidence="14">
        <text>heptadecanoyl-CoA + 1-(9Z-octadecenoyl)-sn-glycero-3-phosphate = 1-(9Z)-octadecenoyl-2-heptadecanoyl-sn-glycero-3-phosphate + CoA</text>
        <dbReference type="Rhea" id="RHEA:37155"/>
        <dbReference type="ChEBI" id="CHEBI:57287"/>
        <dbReference type="ChEBI" id="CHEBI:74307"/>
        <dbReference type="ChEBI" id="CHEBI:74544"/>
        <dbReference type="ChEBI" id="CHEBI:74558"/>
    </reaction>
    <physiologicalReaction direction="left-to-right" evidence="14">
        <dbReference type="Rhea" id="RHEA:37156"/>
    </physiologicalReaction>
</comment>
<comment type="catalytic activity">
    <reaction evidence="1">
        <text>(11Z)-octadecenoyl-CoA + 1-(9Z-octadecenoyl)-sn-glycero-3-phosphate = 1-(9Z)-octadecenoyl-2-(11Z)-octadecenoyl-sn-glycero-3-phosphate + CoA</text>
        <dbReference type="Rhea" id="RHEA:37603"/>
        <dbReference type="ChEBI" id="CHEBI:57287"/>
        <dbReference type="ChEBI" id="CHEBI:74544"/>
        <dbReference type="ChEBI" id="CHEBI:75121"/>
        <dbReference type="ChEBI" id="CHEBI:75122"/>
    </reaction>
    <physiologicalReaction direction="left-to-right" evidence="1">
        <dbReference type="Rhea" id="RHEA:37604"/>
    </physiologicalReaction>
</comment>
<keyword evidence="8 19" id="KW-0808">Transferase</keyword>
<evidence type="ECO:0000256" key="8">
    <source>
        <dbReference type="ARBA" id="ARBA00022679"/>
    </source>
</evidence>
<comment type="similarity">
    <text evidence="7 19">Belongs to the 1-acyl-sn-glycerol-3-phosphate acyltransferase family.</text>
</comment>
<evidence type="ECO:0000256" key="1">
    <source>
        <dbReference type="ARBA" id="ARBA00000091"/>
    </source>
</evidence>
<comment type="pathway">
    <text evidence="6">Phospholipid metabolism; CDP-diacylglycerol biosynthesis; CDP-diacylglycerol from sn-glycerol 3-phosphate: step 2/3.</text>
</comment>
<dbReference type="CDD" id="cd07989">
    <property type="entry name" value="LPLAT_AGPAT-like"/>
    <property type="match status" value="1"/>
</dbReference>
<gene>
    <name evidence="23" type="ORF">NDU88_001110</name>
</gene>
<comment type="catalytic activity">
    <reaction evidence="18">
        <text>1-(9Z-octadecenoyl)-sn-glycero-3-phosphate + (9Z)-octadecenoyl-CoA = 1,2-di-(9Z-octadecenoyl)-sn-glycero-3-phosphate + CoA</text>
        <dbReference type="Rhea" id="RHEA:37131"/>
        <dbReference type="ChEBI" id="CHEBI:57287"/>
        <dbReference type="ChEBI" id="CHEBI:57387"/>
        <dbReference type="ChEBI" id="CHEBI:74544"/>
        <dbReference type="ChEBI" id="CHEBI:74546"/>
    </reaction>
    <physiologicalReaction direction="left-to-right" evidence="18">
        <dbReference type="Rhea" id="RHEA:37132"/>
    </physiologicalReaction>
</comment>
<comment type="function">
    <text evidence="5">Converts 1-acyl-sn-glycerol-3-phosphate (lysophosphatidic acid or LPA) into 1,2-diacyl-sn-glycerol-3-phosphate (phosphatidic acid or PA) by incorporating an acyl moiety at the sn-2 position of the glycerol backbone.</text>
</comment>
<feature type="transmembrane region" description="Helical" evidence="21">
    <location>
        <begin position="203"/>
        <end position="221"/>
    </location>
</feature>
<keyword evidence="19" id="KW-0444">Lipid biosynthesis</keyword>
<sequence length="352" mass="38784">MVTPEGGKGAPSSASHPPQAPSLCSHPSILAGLPTGLSLPPRAPPPCSFPKGQRGLRVPDPAGGNGLLGGHLRAILGGAMEITVAQWVLILFLIIVPLLYEWSASFKYFCKMTFYNGWILTLAVLAIPICAVRGRNVENMKILRFMLLHIKYLYGIKIEVRGWENFNIKEQYVVVSNHQSSLDLLGMMEILPGRCVPIAKRELMYAGTVGLACWLAGVIFINRKKTDDAISVMSEAAQTMIKDDVRVWVFPEGTRNHDGSMLPFKRGAFHLAVQAQVPIIPIVMSSYRDFYSKKEKKFSTGKCMVRILPRIETRGLTADDVPELTESVRRTMLSAFLEMSGEARDKDPGGGQ</sequence>
<keyword evidence="19" id="KW-1208">Phospholipid metabolism</keyword>
<keyword evidence="9 19" id="KW-0012">Acyltransferase</keyword>
<dbReference type="EMBL" id="JANPWB010000010">
    <property type="protein sequence ID" value="KAJ1134659.1"/>
    <property type="molecule type" value="Genomic_DNA"/>
</dbReference>
<feature type="region of interest" description="Disordered" evidence="20">
    <location>
        <begin position="1"/>
        <end position="21"/>
    </location>
</feature>
<comment type="catalytic activity">
    <reaction evidence="15">
        <text>pentadecanoyl-CoA + 1-(9Z-octadecenoyl)-sn-glycero-3-phosphate = 1-(9Z)-octadecenoyl-2-pentadecanoyl-sn-glycero-3-phosphate + CoA</text>
        <dbReference type="Rhea" id="RHEA:37175"/>
        <dbReference type="ChEBI" id="CHEBI:57287"/>
        <dbReference type="ChEBI" id="CHEBI:74309"/>
        <dbReference type="ChEBI" id="CHEBI:74544"/>
        <dbReference type="ChEBI" id="CHEBI:74578"/>
    </reaction>
    <physiologicalReaction direction="left-to-right" evidence="15">
        <dbReference type="Rhea" id="RHEA:37176"/>
    </physiologicalReaction>
</comment>
<feature type="domain" description="Phospholipid/glycerol acyltransferase" evidence="22">
    <location>
        <begin position="172"/>
        <end position="287"/>
    </location>
</feature>
<dbReference type="EC" id="2.3.1.51" evidence="19"/>
<evidence type="ECO:0000256" key="15">
    <source>
        <dbReference type="ARBA" id="ARBA00048973"/>
    </source>
</evidence>
<keyword evidence="24" id="KW-1185">Reference proteome</keyword>
<comment type="catalytic activity">
    <reaction evidence="2">
        <text>a 1-acyl-sn-glycero-3-phosphate + an acyl-CoA = a 1,2-diacyl-sn-glycero-3-phosphate + CoA</text>
        <dbReference type="Rhea" id="RHEA:19709"/>
        <dbReference type="ChEBI" id="CHEBI:57287"/>
        <dbReference type="ChEBI" id="CHEBI:57970"/>
        <dbReference type="ChEBI" id="CHEBI:58342"/>
        <dbReference type="ChEBI" id="CHEBI:58608"/>
        <dbReference type="EC" id="2.3.1.51"/>
    </reaction>
    <physiologicalReaction direction="left-to-right" evidence="2">
        <dbReference type="Rhea" id="RHEA:19710"/>
    </physiologicalReaction>
</comment>
<dbReference type="Proteomes" id="UP001066276">
    <property type="component" value="Chromosome 6"/>
</dbReference>
<comment type="catalytic activity">
    <reaction evidence="4">
        <text>1-(9Z-octadecenoyl)-sn-glycero-3-phosphate + tetradecanoyl-CoA = 1-(9Z)-octadecenoyl-2-tetradecanoyl-sn-glycero-3-phosphate + CoA</text>
        <dbReference type="Rhea" id="RHEA:37171"/>
        <dbReference type="ChEBI" id="CHEBI:57287"/>
        <dbReference type="ChEBI" id="CHEBI:57385"/>
        <dbReference type="ChEBI" id="CHEBI:74544"/>
        <dbReference type="ChEBI" id="CHEBI:74579"/>
    </reaction>
    <physiologicalReaction direction="left-to-right" evidence="4">
        <dbReference type="Rhea" id="RHEA:37172"/>
    </physiologicalReaction>
</comment>
<dbReference type="InterPro" id="IPR002123">
    <property type="entry name" value="Plipid/glycerol_acylTrfase"/>
</dbReference>
<accession>A0AAV7Q638</accession>
<evidence type="ECO:0000256" key="11">
    <source>
        <dbReference type="ARBA" id="ARBA00047814"/>
    </source>
</evidence>
<evidence type="ECO:0000313" key="23">
    <source>
        <dbReference type="EMBL" id="KAJ1134659.1"/>
    </source>
</evidence>
<evidence type="ECO:0000256" key="13">
    <source>
        <dbReference type="ARBA" id="ARBA00048293"/>
    </source>
</evidence>
<dbReference type="GO" id="GO:0005783">
    <property type="term" value="C:endoplasmic reticulum"/>
    <property type="evidence" value="ECO:0007669"/>
    <property type="project" value="TreeGrafter"/>
</dbReference>
<dbReference type="GO" id="GO:0006654">
    <property type="term" value="P:phosphatidic acid biosynthetic process"/>
    <property type="evidence" value="ECO:0007669"/>
    <property type="project" value="TreeGrafter"/>
</dbReference>
<evidence type="ECO:0000256" key="5">
    <source>
        <dbReference type="ARBA" id="ARBA00004086"/>
    </source>
</evidence>
<organism evidence="23 24">
    <name type="scientific">Pleurodeles waltl</name>
    <name type="common">Iberian ribbed newt</name>
    <dbReference type="NCBI Taxonomy" id="8319"/>
    <lineage>
        <taxon>Eukaryota</taxon>
        <taxon>Metazoa</taxon>
        <taxon>Chordata</taxon>
        <taxon>Craniata</taxon>
        <taxon>Vertebrata</taxon>
        <taxon>Euteleostomi</taxon>
        <taxon>Amphibia</taxon>
        <taxon>Batrachia</taxon>
        <taxon>Caudata</taxon>
        <taxon>Salamandroidea</taxon>
        <taxon>Salamandridae</taxon>
        <taxon>Pleurodelinae</taxon>
        <taxon>Pleurodeles</taxon>
    </lineage>
</organism>
<evidence type="ECO:0000256" key="2">
    <source>
        <dbReference type="ARBA" id="ARBA00000300"/>
    </source>
</evidence>
<feature type="transmembrane region" description="Helical" evidence="21">
    <location>
        <begin position="112"/>
        <end position="132"/>
    </location>
</feature>
<keyword evidence="19" id="KW-0594">Phospholipid biosynthesis</keyword>
<comment type="catalytic activity">
    <reaction evidence="13">
        <text>1-(9Z,12Z,15Z)-octadecatrienoyl-sn-glycero-3-phosphate + (9Z)-octadecenoyl-CoA = 1-(9Z,12Z,15Z)-octadecatrienoyl-2-(9Z)-octadecenoyl-sn-glycero-3-phosphate + CoA</text>
        <dbReference type="Rhea" id="RHEA:37139"/>
        <dbReference type="ChEBI" id="CHEBI:57287"/>
        <dbReference type="ChEBI" id="CHEBI:57387"/>
        <dbReference type="ChEBI" id="CHEBI:74549"/>
        <dbReference type="ChEBI" id="CHEBI:74550"/>
    </reaction>
    <physiologicalReaction direction="left-to-right" evidence="13">
        <dbReference type="Rhea" id="RHEA:37140"/>
    </physiologicalReaction>
</comment>
<keyword evidence="21" id="KW-0812">Transmembrane</keyword>
<evidence type="ECO:0000256" key="21">
    <source>
        <dbReference type="SAM" id="Phobius"/>
    </source>
</evidence>
<comment type="catalytic activity">
    <reaction evidence="17">
        <text>1-eicosanoyl-sn-glycero-3-phosphate + (9Z)-octadecenoyl-CoA = 1-eicosanoyl-2-(9Z)-octadecenoyl-sn-glycero-3-phosphate + CoA</text>
        <dbReference type="Rhea" id="RHEA:37183"/>
        <dbReference type="ChEBI" id="CHEBI:57287"/>
        <dbReference type="ChEBI" id="CHEBI:57387"/>
        <dbReference type="ChEBI" id="CHEBI:74583"/>
        <dbReference type="ChEBI" id="CHEBI:74584"/>
    </reaction>
    <physiologicalReaction direction="left-to-right" evidence="17">
        <dbReference type="Rhea" id="RHEA:37184"/>
    </physiologicalReaction>
</comment>
<evidence type="ECO:0000256" key="4">
    <source>
        <dbReference type="ARBA" id="ARBA00001783"/>
    </source>
</evidence>
<comment type="caution">
    <text evidence="23">The sequence shown here is derived from an EMBL/GenBank/DDBJ whole genome shotgun (WGS) entry which is preliminary data.</text>
</comment>
<dbReference type="GO" id="GO:0016020">
    <property type="term" value="C:membrane"/>
    <property type="evidence" value="ECO:0007669"/>
    <property type="project" value="InterPro"/>
</dbReference>
<comment type="catalytic activity">
    <reaction evidence="3">
        <text>1-(9Z-octadecenoyl)-sn-glycero-3-phosphate + hexadecanoyl-CoA = 1-(9Z)-octadecenoyl-2-hexadecanoyl-sn-glycero-3-phosphate + CoA</text>
        <dbReference type="Rhea" id="RHEA:37143"/>
        <dbReference type="ChEBI" id="CHEBI:57287"/>
        <dbReference type="ChEBI" id="CHEBI:57379"/>
        <dbReference type="ChEBI" id="CHEBI:74544"/>
        <dbReference type="ChEBI" id="CHEBI:74551"/>
    </reaction>
    <physiologicalReaction direction="left-to-right" evidence="3">
        <dbReference type="Rhea" id="RHEA:37144"/>
    </physiologicalReaction>
</comment>
<evidence type="ECO:0000256" key="14">
    <source>
        <dbReference type="ARBA" id="ARBA00048956"/>
    </source>
</evidence>
<dbReference type="SMART" id="SM00563">
    <property type="entry name" value="PlsC"/>
    <property type="match status" value="1"/>
</dbReference>
<evidence type="ECO:0000313" key="24">
    <source>
        <dbReference type="Proteomes" id="UP001066276"/>
    </source>
</evidence>
<protein>
    <recommendedName>
        <fullName evidence="19">1-acyl-sn-glycerol-3-phosphate acyltransferase</fullName>
        <ecNumber evidence="19">2.3.1.51</ecNumber>
    </recommendedName>
</protein>
<dbReference type="AlphaFoldDB" id="A0AAV7Q638"/>
<dbReference type="InterPro" id="IPR004552">
    <property type="entry name" value="AGP_acyltrans"/>
</dbReference>
<evidence type="ECO:0000256" key="9">
    <source>
        <dbReference type="ARBA" id="ARBA00023315"/>
    </source>
</evidence>
<evidence type="ECO:0000256" key="12">
    <source>
        <dbReference type="ARBA" id="ARBA00048105"/>
    </source>
</evidence>
<comment type="catalytic activity">
    <reaction evidence="10">
        <text>1-hexadecanoyl-sn-glycero-3-phosphate + (9Z)-octadecenoyl-CoA = 1-hexadecanoyl-2-(9Z-octadecenoyl)-sn-glycero-3-phosphate + CoA</text>
        <dbReference type="Rhea" id="RHEA:33187"/>
        <dbReference type="ChEBI" id="CHEBI:57287"/>
        <dbReference type="ChEBI" id="CHEBI:57387"/>
        <dbReference type="ChEBI" id="CHEBI:57518"/>
        <dbReference type="ChEBI" id="CHEBI:64839"/>
    </reaction>
    <physiologicalReaction direction="left-to-right" evidence="10">
        <dbReference type="Rhea" id="RHEA:33188"/>
    </physiologicalReaction>
</comment>
<dbReference type="PANTHER" id="PTHR10434">
    <property type="entry name" value="1-ACYL-SN-GLYCEROL-3-PHOSPHATE ACYLTRANSFERASE"/>
    <property type="match status" value="1"/>
</dbReference>
<dbReference type="Pfam" id="PF01553">
    <property type="entry name" value="Acyltransferase"/>
    <property type="match status" value="1"/>
</dbReference>
<evidence type="ECO:0000256" key="17">
    <source>
        <dbReference type="ARBA" id="ARBA00049491"/>
    </source>
</evidence>
<dbReference type="SUPFAM" id="SSF69593">
    <property type="entry name" value="Glycerol-3-phosphate (1)-acyltransferase"/>
    <property type="match status" value="1"/>
</dbReference>
<dbReference type="PANTHER" id="PTHR10434:SF65">
    <property type="entry name" value="1-ACYL-SN-GLYCEROL-3-PHOSPHATE ACYLTRANSFERASE ALPHA"/>
    <property type="match status" value="1"/>
</dbReference>
<evidence type="ECO:0000259" key="22">
    <source>
        <dbReference type="SMART" id="SM00563"/>
    </source>
</evidence>
<evidence type="ECO:0000256" key="3">
    <source>
        <dbReference type="ARBA" id="ARBA00000816"/>
    </source>
</evidence>
<feature type="transmembrane region" description="Helical" evidence="21">
    <location>
        <begin position="82"/>
        <end position="100"/>
    </location>
</feature>
<proteinExistence type="inferred from homology"/>
<evidence type="ECO:0000256" key="10">
    <source>
        <dbReference type="ARBA" id="ARBA00047525"/>
    </source>
</evidence>
<name>A0AAV7Q638_PLEWA</name>
<comment type="catalytic activity">
    <reaction evidence="12">
        <text>1-(6Z,9Z,12Z-octadecatrienoyl)-sn-glycero-3-phosphate + (9Z)-octadecenoyl-CoA = (6Z,9Z,12Z)-octadecatrienoyl-2-(9Z)-octadecenoyl-sn-glycero-3-phosphate + CoA</text>
        <dbReference type="Rhea" id="RHEA:37179"/>
        <dbReference type="ChEBI" id="CHEBI:57287"/>
        <dbReference type="ChEBI" id="CHEBI:57387"/>
        <dbReference type="ChEBI" id="CHEBI:74581"/>
        <dbReference type="ChEBI" id="CHEBI:74582"/>
    </reaction>
    <physiologicalReaction direction="left-to-right" evidence="12">
        <dbReference type="Rhea" id="RHEA:37180"/>
    </physiologicalReaction>
</comment>
<evidence type="ECO:0000256" key="20">
    <source>
        <dbReference type="SAM" id="MobiDB-lite"/>
    </source>
</evidence>
<evidence type="ECO:0000256" key="19">
    <source>
        <dbReference type="RuleBase" id="RU361267"/>
    </source>
</evidence>
<comment type="catalytic activity">
    <reaction evidence="11">
        <text>1-tetradecanoyl-sn-glycerol 3-phosphate + (9Z)-octadecenoyl-CoA = 1-tetradecanoyl-2-(9Z)-octadecenoyl-sn-glycero-3-phosphate + CoA</text>
        <dbReference type="Rhea" id="RHEA:37187"/>
        <dbReference type="ChEBI" id="CHEBI:57287"/>
        <dbReference type="ChEBI" id="CHEBI:57387"/>
        <dbReference type="ChEBI" id="CHEBI:72683"/>
        <dbReference type="ChEBI" id="CHEBI:74586"/>
    </reaction>
    <physiologicalReaction direction="left-to-right" evidence="11">
        <dbReference type="Rhea" id="RHEA:37188"/>
    </physiologicalReaction>
</comment>
<keyword evidence="21" id="KW-0472">Membrane</keyword>
<evidence type="ECO:0000256" key="6">
    <source>
        <dbReference type="ARBA" id="ARBA00004728"/>
    </source>
</evidence>
<keyword evidence="19" id="KW-0443">Lipid metabolism</keyword>